<dbReference type="EMBL" id="JYOV01000005">
    <property type="protein sequence ID" value="KJU94690.1"/>
    <property type="molecule type" value="Genomic_DNA"/>
</dbReference>
<evidence type="ECO:0000256" key="1">
    <source>
        <dbReference type="ARBA" id="ARBA00008950"/>
    </source>
</evidence>
<sequence length="300" mass="35007">MLFDFDLEFVIIKREKLRGRDMTKIAVLSDIHGNTTALEAVLTDAQKAEVDEYWLLGDILMPGTGRKNILQILDTLPITLRVLGNWEESLWRACHRQLDESRPSHRYLLRQCQYIMEELSVEEIEELQDYPLQVHRQFGDLKLGISHHLPDKNWGRELIHLGKQEDFDRLVTNPDCDIAIYGHIHQQFLRYGSGGQLILNPGSIGQPFFLSENLRKDLRAQYMILEFDEKGLKDVDFRRVDYDIEAELQLAKELQLPYYQVYYESLVNGIHHTHNQELLHEIAQSQGHDAELDDWLSGNS</sequence>
<organism evidence="3 4">
    <name type="scientific">Streptococcus infantis</name>
    <dbReference type="NCBI Taxonomy" id="68892"/>
    <lineage>
        <taxon>Bacteria</taxon>
        <taxon>Bacillati</taxon>
        <taxon>Bacillota</taxon>
        <taxon>Bacilli</taxon>
        <taxon>Lactobacillales</taxon>
        <taxon>Streptococcaceae</taxon>
        <taxon>Streptococcus</taxon>
    </lineage>
</organism>
<dbReference type="InterPro" id="IPR024654">
    <property type="entry name" value="Calcineurin-like_PHP_lpxH"/>
</dbReference>
<dbReference type="Proteomes" id="UP000033405">
    <property type="component" value="Unassembled WGS sequence"/>
</dbReference>
<evidence type="ECO:0000313" key="3">
    <source>
        <dbReference type="EMBL" id="KJU94690.1"/>
    </source>
</evidence>
<dbReference type="AlphaFoldDB" id="A0A0F3HKN8"/>
<evidence type="ECO:0000313" key="4">
    <source>
        <dbReference type="Proteomes" id="UP000033405"/>
    </source>
</evidence>
<dbReference type="PIRSF" id="PIRSF000883">
    <property type="entry name" value="Pesterase_MJ0912"/>
    <property type="match status" value="1"/>
</dbReference>
<reference evidence="3 4" key="1">
    <citation type="submission" date="2015-02" db="EMBL/GenBank/DDBJ databases">
        <title>Evolution of amylase-binding proteins of oral streptococcal species.</title>
        <authorList>
            <person name="Haase E.M."/>
        </authorList>
    </citation>
    <scope>NUCLEOTIDE SEQUENCE [LARGE SCALE GENOMIC DNA]</scope>
    <source>
        <strain evidence="3 4">UC6950A</strain>
    </source>
</reference>
<dbReference type="GO" id="GO:0016791">
    <property type="term" value="F:phosphatase activity"/>
    <property type="evidence" value="ECO:0007669"/>
    <property type="project" value="TreeGrafter"/>
</dbReference>
<proteinExistence type="inferred from homology"/>
<dbReference type="GO" id="GO:0005737">
    <property type="term" value="C:cytoplasm"/>
    <property type="evidence" value="ECO:0007669"/>
    <property type="project" value="TreeGrafter"/>
</dbReference>
<dbReference type="PANTHER" id="PTHR42850:SF2">
    <property type="entry name" value="BLL5683 PROTEIN"/>
    <property type="match status" value="1"/>
</dbReference>
<dbReference type="PATRIC" id="fig|28037.218.peg.341"/>
<dbReference type="InterPro" id="IPR011152">
    <property type="entry name" value="Pesterase_MJ0912"/>
</dbReference>
<dbReference type="Pfam" id="PF12850">
    <property type="entry name" value="Metallophos_2"/>
    <property type="match status" value="1"/>
</dbReference>
<gene>
    <name evidence="3" type="ORF">TZ96_00350</name>
</gene>
<dbReference type="SUPFAM" id="SSF56300">
    <property type="entry name" value="Metallo-dependent phosphatases"/>
    <property type="match status" value="1"/>
</dbReference>
<accession>A0A0F3HKN8</accession>
<evidence type="ECO:0000259" key="2">
    <source>
        <dbReference type="Pfam" id="PF12850"/>
    </source>
</evidence>
<feature type="domain" description="Calcineurin-like phosphoesterase" evidence="2">
    <location>
        <begin position="24"/>
        <end position="228"/>
    </location>
</feature>
<name>A0A0F3HKN8_9STRE</name>
<dbReference type="InterPro" id="IPR050126">
    <property type="entry name" value="Ap4A_hydrolase"/>
</dbReference>
<dbReference type="InterPro" id="IPR029052">
    <property type="entry name" value="Metallo-depent_PP-like"/>
</dbReference>
<dbReference type="Gene3D" id="3.60.21.10">
    <property type="match status" value="1"/>
</dbReference>
<protein>
    <submittedName>
        <fullName evidence="3">Phosphodiesterase</fullName>
    </submittedName>
</protein>
<dbReference type="PANTHER" id="PTHR42850">
    <property type="entry name" value="METALLOPHOSPHOESTERASE"/>
    <property type="match status" value="1"/>
</dbReference>
<comment type="similarity">
    <text evidence="1">Belongs to the metallophosphoesterase superfamily. YfcE family.</text>
</comment>
<comment type="caution">
    <text evidence="3">The sequence shown here is derived from an EMBL/GenBank/DDBJ whole genome shotgun (WGS) entry which is preliminary data.</text>
</comment>